<organism evidence="1">
    <name type="scientific">Fagus sylvatica</name>
    <name type="common">Beechnut</name>
    <dbReference type="NCBI Taxonomy" id="28930"/>
    <lineage>
        <taxon>Eukaryota</taxon>
        <taxon>Viridiplantae</taxon>
        <taxon>Streptophyta</taxon>
        <taxon>Embryophyta</taxon>
        <taxon>Tracheophyta</taxon>
        <taxon>Spermatophyta</taxon>
        <taxon>Magnoliopsida</taxon>
        <taxon>eudicotyledons</taxon>
        <taxon>Gunneridae</taxon>
        <taxon>Pentapetalae</taxon>
        <taxon>rosids</taxon>
        <taxon>fabids</taxon>
        <taxon>Fagales</taxon>
        <taxon>Fagaceae</taxon>
        <taxon>Fagus</taxon>
    </lineage>
</organism>
<sequence>MGWQKRLEHWRRCGPMVAWSGGSLLFCLLDSGWRFGAAMRLALICLDGSCSFDGCQEARCEMYQEHTKESLLEKPRASLSRRKKSEKNLSLSGRTISVVRYHAPISFFSVQIIPLYRWFFSGSVWARSCTRRDLQQPRMFGRFIKDTPFKEPLRNRMASVAMVNPFRHSYCLLGLDIS</sequence>
<gene>
    <name evidence="1" type="ORF">FSB_LOCUS23118</name>
</gene>
<dbReference type="AlphaFoldDB" id="A0A2N9FX95"/>
<proteinExistence type="predicted"/>
<evidence type="ECO:0000313" key="1">
    <source>
        <dbReference type="EMBL" id="SPC95236.1"/>
    </source>
</evidence>
<accession>A0A2N9FX95</accession>
<reference evidence="1" key="1">
    <citation type="submission" date="2018-02" db="EMBL/GenBank/DDBJ databases">
        <authorList>
            <person name="Cohen D.B."/>
            <person name="Kent A.D."/>
        </authorList>
    </citation>
    <scope>NUCLEOTIDE SEQUENCE</scope>
</reference>
<protein>
    <submittedName>
        <fullName evidence="1">Uncharacterized protein</fullName>
    </submittedName>
</protein>
<name>A0A2N9FX95_FAGSY</name>
<dbReference type="EMBL" id="OIVN01001553">
    <property type="protein sequence ID" value="SPC95236.1"/>
    <property type="molecule type" value="Genomic_DNA"/>
</dbReference>